<dbReference type="Proteomes" id="UP001600888">
    <property type="component" value="Unassembled WGS sequence"/>
</dbReference>
<gene>
    <name evidence="2" type="ORF">FJTKL_12754</name>
</gene>
<feature type="compositionally biased region" description="Low complexity" evidence="1">
    <location>
        <begin position="505"/>
        <end position="517"/>
    </location>
</feature>
<feature type="compositionally biased region" description="Gly residues" evidence="1">
    <location>
        <begin position="494"/>
        <end position="504"/>
    </location>
</feature>
<feature type="compositionally biased region" description="Low complexity" evidence="1">
    <location>
        <begin position="222"/>
        <end position="231"/>
    </location>
</feature>
<proteinExistence type="predicted"/>
<reference evidence="2 3" key="1">
    <citation type="submission" date="2024-03" db="EMBL/GenBank/DDBJ databases">
        <title>A high-quality draft genome sequence of Diaporthe vaccinii, a causative agent of upright dieback and viscid rot disease in cranberry plants.</title>
        <authorList>
            <person name="Sarrasin M."/>
            <person name="Lang B.F."/>
            <person name="Burger G."/>
        </authorList>
    </citation>
    <scope>NUCLEOTIDE SEQUENCE [LARGE SCALE GENOMIC DNA]</scope>
    <source>
        <strain evidence="2 3">IS7</strain>
    </source>
</reference>
<evidence type="ECO:0000313" key="3">
    <source>
        <dbReference type="Proteomes" id="UP001600888"/>
    </source>
</evidence>
<keyword evidence="3" id="KW-1185">Reference proteome</keyword>
<comment type="caution">
    <text evidence="2">The sequence shown here is derived from an EMBL/GenBank/DDBJ whole genome shotgun (WGS) entry which is preliminary data.</text>
</comment>
<feature type="region of interest" description="Disordered" evidence="1">
    <location>
        <begin position="212"/>
        <end position="268"/>
    </location>
</feature>
<feature type="region of interest" description="Disordered" evidence="1">
    <location>
        <begin position="490"/>
        <end position="517"/>
    </location>
</feature>
<feature type="compositionally biased region" description="Pro residues" evidence="1">
    <location>
        <begin position="232"/>
        <end position="241"/>
    </location>
</feature>
<name>A0ABR4ECJ3_9PEZI</name>
<organism evidence="2 3">
    <name type="scientific">Diaporthe vaccinii</name>
    <dbReference type="NCBI Taxonomy" id="105482"/>
    <lineage>
        <taxon>Eukaryota</taxon>
        <taxon>Fungi</taxon>
        <taxon>Dikarya</taxon>
        <taxon>Ascomycota</taxon>
        <taxon>Pezizomycotina</taxon>
        <taxon>Sordariomycetes</taxon>
        <taxon>Sordariomycetidae</taxon>
        <taxon>Diaporthales</taxon>
        <taxon>Diaporthaceae</taxon>
        <taxon>Diaporthe</taxon>
        <taxon>Diaporthe eres species complex</taxon>
    </lineage>
</organism>
<sequence>MIWDWSAAHTAATITHTIVPHITAYPNGSSVTNNETVLATATLPNNVTASSTIVVSGFTMTYPSIWAQYSSFYSGDCAVSTSTDVIPAFTHTITQIGDEPSWTSTEVYPERTQLYTIQTGKHVTMPATADPARFFYRAEGWDYDGNSPATVWPPMLEYLAGLQTVWEQMSGQDVRTCIFPTCAPTAVGHKMVSATVLVESTQVASAVYYNAPSTSDNIPALPSSTPETTSPTTPPPPPPVSTPENTPPTEQQPPSQVPDNPEAPAPTQSSVEVVIISTGGSDGAIATITTATAGGNPVVPDTTFVRTTTIDGQAQEQTVVSPAPVATPPPGEVTLIREVTSNGQTLAETIVSVSAAPTAQASEETIVTTITGSDGALSTQTIISIAPGVGPRPSEVTLVTTAALDGTPVVQTIVSISTANQGGNDSGDKITGAPGSPAQETVTRTIVSDGQTYVQTLISPVETRGSPGETTFVRTATSDGTTLVQTVVSQLPSGGAGGNAGGQGSTTSATSGSGYSGPSVVSDGATLNAFPGKGLEVMAVVVAAGLILEL</sequence>
<evidence type="ECO:0000313" key="2">
    <source>
        <dbReference type="EMBL" id="KAL2280141.1"/>
    </source>
</evidence>
<feature type="compositionally biased region" description="Low complexity" evidence="1">
    <location>
        <begin position="242"/>
        <end position="258"/>
    </location>
</feature>
<dbReference type="EMBL" id="JBAWTH010000069">
    <property type="protein sequence ID" value="KAL2280141.1"/>
    <property type="molecule type" value="Genomic_DNA"/>
</dbReference>
<evidence type="ECO:0000256" key="1">
    <source>
        <dbReference type="SAM" id="MobiDB-lite"/>
    </source>
</evidence>
<protein>
    <submittedName>
        <fullName evidence="2">Uncharacterized protein</fullName>
    </submittedName>
</protein>
<accession>A0ABR4ECJ3</accession>